<dbReference type="Proteomes" id="UP001165960">
    <property type="component" value="Unassembled WGS sequence"/>
</dbReference>
<reference evidence="1" key="1">
    <citation type="submission" date="2022-04" db="EMBL/GenBank/DDBJ databases">
        <title>Genome of the entomopathogenic fungus Entomophthora muscae.</title>
        <authorList>
            <person name="Elya C."/>
            <person name="Lovett B.R."/>
            <person name="Lee E."/>
            <person name="Macias A.M."/>
            <person name="Hajek A.E."/>
            <person name="De Bivort B.L."/>
            <person name="Kasson M.T."/>
            <person name="De Fine Licht H.H."/>
            <person name="Stajich J.E."/>
        </authorList>
    </citation>
    <scope>NUCLEOTIDE SEQUENCE</scope>
    <source>
        <strain evidence="1">Berkeley</strain>
    </source>
</reference>
<accession>A0ACC2US83</accession>
<keyword evidence="1" id="KW-0645">Protease</keyword>
<keyword evidence="1" id="KW-0378">Hydrolase</keyword>
<dbReference type="EMBL" id="QTSX02000024">
    <property type="protein sequence ID" value="KAJ9089918.1"/>
    <property type="molecule type" value="Genomic_DNA"/>
</dbReference>
<gene>
    <name evidence="1" type="primary">STE23_15</name>
    <name evidence="1" type="ORF">DSO57_1008017</name>
</gene>
<evidence type="ECO:0000313" key="2">
    <source>
        <dbReference type="Proteomes" id="UP001165960"/>
    </source>
</evidence>
<proteinExistence type="predicted"/>
<evidence type="ECO:0000313" key="1">
    <source>
        <dbReference type="EMBL" id="KAJ9089918.1"/>
    </source>
</evidence>
<dbReference type="EC" id="3.4.24.56" evidence="1"/>
<comment type="caution">
    <text evidence="1">The sequence shown here is derived from an EMBL/GenBank/DDBJ whole genome shotgun (WGS) entry which is preliminary data.</text>
</comment>
<protein>
    <submittedName>
        <fullName evidence="1">Metalloprotease</fullName>
        <ecNumber evidence="1">3.4.24.56</ecNumber>
    </submittedName>
</protein>
<keyword evidence="1" id="KW-0482">Metalloprotease</keyword>
<sequence>MLSSYALWVLVGVAVADDQFRSKLHENQEKGIPIVKSASDDREYLGLELSNKLRVLLISDPKTGSAAASMDVAVGYMADPESMPGLAHFCEHMLFMGNNKYPNASSYFAHLQSNGGQANARTSYDSTNFFFSVNHGSLESTLDRFSQFFISPLFPAESVENEAKAVNSEHQLNLRSDLLRAVQVQKYTLNQSHPFSHFSTGNYNTLSKIPKENGTNPRLELIKYFDEYYSANQMQLVVLGRESLEQLKNMATHIFSNVRNSNRSRPSIPFSPFSKDNLGIEIAINPTGNTQKIILQFPLPSQAKHYREKPIHLISHLIGHRGTGSITEHLTKEGWATFVSAGLTQENVDFSVLDVGVELTPLGLEKKYIIVQLILEYVELIKRNDTKKYFDELASINEIKFRFQERTDPSNYASSLASAMKNPNPLSETLPSQTLMTRFDRELVEEMLSYINKDNLRLSIVANITDAKLKEPWFDTKYNIKKLPQLNTTRITLQLPPTNTYIPNNFDLINTPPQIQRLRNTSQCILWHAGNPTKTPKVTVHMLLKNSMATRTPDLFAKLNLMVGVIDMQLNVFAYNAQLADLSYNLIPTSNGLVLKFYGYNQKMELFISDILDRIKNIEISESAFKVYKKGFIRDAENTYFDTPANQGLQILKVALIENAWTWEMLLSALAPITHSQLSEFTKHMLSSAKLEMLVVGNMDQNSTNHIMDTSLKTLQLVSPSEDLLHPIRSIILPQKSFVAEVVMKNQEESNSANIFYLDMYAYTDPVARASTHLLGQMLYEPTLTQLRVNEQLGYLTSARMLEMNSRGGLVIEVQSERDPSYLESRIENLLQSFQRLVERMPEEEFQNHVNGLKSSILGKQRNLQETADFYWEAIHSGFYDFDRGNI</sequence>
<organism evidence="1 2">
    <name type="scientific">Entomophthora muscae</name>
    <dbReference type="NCBI Taxonomy" id="34485"/>
    <lineage>
        <taxon>Eukaryota</taxon>
        <taxon>Fungi</taxon>
        <taxon>Fungi incertae sedis</taxon>
        <taxon>Zoopagomycota</taxon>
        <taxon>Entomophthoromycotina</taxon>
        <taxon>Entomophthoromycetes</taxon>
        <taxon>Entomophthorales</taxon>
        <taxon>Entomophthoraceae</taxon>
        <taxon>Entomophthora</taxon>
    </lineage>
</organism>
<keyword evidence="2" id="KW-1185">Reference proteome</keyword>
<name>A0ACC2US83_9FUNG</name>